<dbReference type="SUPFAM" id="SSF55804">
    <property type="entry name" value="Phoshotransferase/anion transport protein"/>
    <property type="match status" value="1"/>
</dbReference>
<dbReference type="InterPro" id="IPR016152">
    <property type="entry name" value="PTrfase/Anion_transptr"/>
</dbReference>
<dbReference type="Proteomes" id="UP001527866">
    <property type="component" value="Unassembled WGS sequence"/>
</dbReference>
<dbReference type="PANTHER" id="PTHR47738:SF2">
    <property type="entry name" value="PTS SYSTEM FRUCTOSE-LIKE EIIA COMPONENT"/>
    <property type="match status" value="1"/>
</dbReference>
<proteinExistence type="predicted"/>
<keyword evidence="3" id="KW-0762">Sugar transport</keyword>
<evidence type="ECO:0000256" key="1">
    <source>
        <dbReference type="SAM" id="MobiDB-lite"/>
    </source>
</evidence>
<evidence type="ECO:0000313" key="3">
    <source>
        <dbReference type="EMBL" id="MDA2813413.1"/>
    </source>
</evidence>
<dbReference type="CDD" id="cd00211">
    <property type="entry name" value="PTS_IIA_fru"/>
    <property type="match status" value="1"/>
</dbReference>
<dbReference type="InterPro" id="IPR002178">
    <property type="entry name" value="PTS_EIIA_type-2_dom"/>
</dbReference>
<dbReference type="InterPro" id="IPR051541">
    <property type="entry name" value="PTS_SugarTrans_NitroReg"/>
</dbReference>
<name>A0ABT4U8Y7_9ACTN</name>
<sequence length="187" mass="18661">MALFRRRTPASEAAASDPAAPGATGSGATEPAAGSEGAPPLATAATVRTGMRPADRDAAVRELAAALHAAGRVTDLEGFLADVAAREAQMPTGMPGRVGLPHARSAHVTAPALAVGTVPGGVDWGGPDGDAVLVFLIAAPEGGGEAHMTILASLARRLMHAEFRDALLQAPDAAAVAEIVNREVSAP</sequence>
<keyword evidence="3" id="KW-0813">Transport</keyword>
<organism evidence="3 4">
    <name type="scientific">Nocardiopsis endophytica</name>
    <dbReference type="NCBI Taxonomy" id="3018445"/>
    <lineage>
        <taxon>Bacteria</taxon>
        <taxon>Bacillati</taxon>
        <taxon>Actinomycetota</taxon>
        <taxon>Actinomycetes</taxon>
        <taxon>Streptosporangiales</taxon>
        <taxon>Nocardiopsidaceae</taxon>
        <taxon>Nocardiopsis</taxon>
    </lineage>
</organism>
<dbReference type="PANTHER" id="PTHR47738">
    <property type="entry name" value="PTS SYSTEM FRUCTOSE-LIKE EIIA COMPONENT-RELATED"/>
    <property type="match status" value="1"/>
</dbReference>
<protein>
    <submittedName>
        <fullName evidence="3">PTS sugar transporter subunit IIA</fullName>
    </submittedName>
</protein>
<evidence type="ECO:0000313" key="4">
    <source>
        <dbReference type="Proteomes" id="UP001527866"/>
    </source>
</evidence>
<gene>
    <name evidence="3" type="ORF">O4J56_22395</name>
</gene>
<dbReference type="RefSeq" id="WP_270688409.1">
    <property type="nucleotide sequence ID" value="NZ_JAQFWQ010000077.1"/>
</dbReference>
<dbReference type="PROSITE" id="PS51094">
    <property type="entry name" value="PTS_EIIA_TYPE_2"/>
    <property type="match status" value="1"/>
</dbReference>
<feature type="domain" description="PTS EIIA type-2" evidence="2">
    <location>
        <begin position="40"/>
        <end position="183"/>
    </location>
</feature>
<keyword evidence="4" id="KW-1185">Reference proteome</keyword>
<evidence type="ECO:0000259" key="2">
    <source>
        <dbReference type="PROSITE" id="PS51094"/>
    </source>
</evidence>
<dbReference type="Pfam" id="PF00359">
    <property type="entry name" value="PTS_EIIA_2"/>
    <property type="match status" value="1"/>
</dbReference>
<feature type="region of interest" description="Disordered" evidence="1">
    <location>
        <begin position="1"/>
        <end position="40"/>
    </location>
</feature>
<dbReference type="EMBL" id="JAQFWQ010000077">
    <property type="protein sequence ID" value="MDA2813413.1"/>
    <property type="molecule type" value="Genomic_DNA"/>
</dbReference>
<feature type="compositionally biased region" description="Low complexity" evidence="1">
    <location>
        <begin position="10"/>
        <end position="40"/>
    </location>
</feature>
<reference evidence="3 4" key="1">
    <citation type="submission" date="2023-01" db="EMBL/GenBank/DDBJ databases">
        <title>Draft genome sequence of Nocardiopsis sp. RSe5-2 isolated from halophytes.</title>
        <authorList>
            <person name="Duangmal K."/>
            <person name="Chantavorakit T."/>
        </authorList>
    </citation>
    <scope>NUCLEOTIDE SEQUENCE [LARGE SCALE GENOMIC DNA]</scope>
    <source>
        <strain evidence="3 4">RSe5-2</strain>
    </source>
</reference>
<accession>A0ABT4U8Y7</accession>
<dbReference type="Gene3D" id="3.40.930.10">
    <property type="entry name" value="Mannitol-specific EII, Chain A"/>
    <property type="match status" value="1"/>
</dbReference>
<comment type="caution">
    <text evidence="3">The sequence shown here is derived from an EMBL/GenBank/DDBJ whole genome shotgun (WGS) entry which is preliminary data.</text>
</comment>